<sequence>MDEITEDFPSYLARITRLLVTRLVIAEGNEVTLLAQINMTARLIHQLERHLRLLIVAETDHPAEALLDEVLNPENPRERSLTWKEVGDALGVSPQAAHRKYAPKAEKNDS</sequence>
<name>A0A8J3WMY1_9ACTN</name>
<keyword evidence="2" id="KW-1185">Reference proteome</keyword>
<reference evidence="1 2" key="1">
    <citation type="submission" date="2021-01" db="EMBL/GenBank/DDBJ databases">
        <title>Whole genome shotgun sequence of Planobispora siamensis NBRC 107568.</title>
        <authorList>
            <person name="Komaki H."/>
            <person name="Tamura T."/>
        </authorList>
    </citation>
    <scope>NUCLEOTIDE SEQUENCE [LARGE SCALE GENOMIC DNA]</scope>
    <source>
        <strain evidence="1 2">NBRC 107568</strain>
    </source>
</reference>
<dbReference type="EMBL" id="BOOJ01000036">
    <property type="protein sequence ID" value="GIH93902.1"/>
    <property type="molecule type" value="Genomic_DNA"/>
</dbReference>
<organism evidence="1 2">
    <name type="scientific">Planobispora siamensis</name>
    <dbReference type="NCBI Taxonomy" id="936338"/>
    <lineage>
        <taxon>Bacteria</taxon>
        <taxon>Bacillati</taxon>
        <taxon>Actinomycetota</taxon>
        <taxon>Actinomycetes</taxon>
        <taxon>Streptosporangiales</taxon>
        <taxon>Streptosporangiaceae</taxon>
        <taxon>Planobispora</taxon>
    </lineage>
</organism>
<proteinExistence type="predicted"/>
<evidence type="ECO:0000313" key="2">
    <source>
        <dbReference type="Proteomes" id="UP000619788"/>
    </source>
</evidence>
<gene>
    <name evidence="1" type="ORF">Psi01_45320</name>
</gene>
<comment type="caution">
    <text evidence="1">The sequence shown here is derived from an EMBL/GenBank/DDBJ whole genome shotgun (WGS) entry which is preliminary data.</text>
</comment>
<evidence type="ECO:0000313" key="1">
    <source>
        <dbReference type="EMBL" id="GIH93902.1"/>
    </source>
</evidence>
<protein>
    <submittedName>
        <fullName evidence="1">Uncharacterized protein</fullName>
    </submittedName>
</protein>
<dbReference type="RefSeq" id="WP_204066048.1">
    <property type="nucleotide sequence ID" value="NZ_BOOJ01000036.1"/>
</dbReference>
<dbReference type="Proteomes" id="UP000619788">
    <property type="component" value="Unassembled WGS sequence"/>
</dbReference>
<accession>A0A8J3WMY1</accession>
<dbReference type="AlphaFoldDB" id="A0A8J3WMY1"/>